<gene>
    <name evidence="2" type="ORF">NKR23_g1863</name>
</gene>
<name>A0AA38RRR1_9PEZI</name>
<proteinExistence type="predicted"/>
<dbReference type="PANTHER" id="PTHR42336:SF1">
    <property type="entry name" value="ALKYL HYDROPEROXIDE REDUCTASE SUBUNIT C_ THIOL SPECIFIC ANTIOXIDANT DOMAIN-CONTAINING PROTEIN"/>
    <property type="match status" value="1"/>
</dbReference>
<comment type="caution">
    <text evidence="2">The sequence shown here is derived from an EMBL/GenBank/DDBJ whole genome shotgun (WGS) entry which is preliminary data.</text>
</comment>
<dbReference type="Pfam" id="PF13911">
    <property type="entry name" value="AhpC-TSA_2"/>
    <property type="match status" value="1"/>
</dbReference>
<dbReference type="Proteomes" id="UP001174694">
    <property type="component" value="Unassembled WGS sequence"/>
</dbReference>
<accession>A0AA38RRR1</accession>
<evidence type="ECO:0000256" key="1">
    <source>
        <dbReference type="SAM" id="MobiDB-lite"/>
    </source>
</evidence>
<dbReference type="SUPFAM" id="SSF52833">
    <property type="entry name" value="Thioredoxin-like"/>
    <property type="match status" value="1"/>
</dbReference>
<dbReference type="PANTHER" id="PTHR42336">
    <property type="entry name" value="THIOREDOXIN DOMAIN-CONTAINING PROTEIN-RELATED"/>
    <property type="match status" value="1"/>
</dbReference>
<dbReference type="EMBL" id="JANBVO010000003">
    <property type="protein sequence ID" value="KAJ9155432.1"/>
    <property type="molecule type" value="Genomic_DNA"/>
</dbReference>
<dbReference type="Gene3D" id="3.40.30.10">
    <property type="entry name" value="Glutaredoxin"/>
    <property type="match status" value="1"/>
</dbReference>
<evidence type="ECO:0000313" key="3">
    <source>
        <dbReference type="Proteomes" id="UP001174694"/>
    </source>
</evidence>
<sequence>MFSSITTKLALKKIGLSSDALDFSSPAPEPKKLKKNKRDLPPGTVPGLDDVEDETSSGWPAWMSVKKLPLTVQPWLSPPPPPVAVAPECPKVGDLAPLDRDRKLTFGGGRMVLVVFLRCVGCAFAQKTFLALRALANRHQGALTCIAVSHSSPAATQKWLDLLGGAWNVQVVVDEDRAVYAAWGLGLGSVWYVLSPAAQAAAWKEKGWLGATVAGSIQRTGTEGRGVASVDASAGAGAAGGEGPATVMGNKWQQAGAFAVDGRGTVVWGGKARSAEDVMDLEAGVKALGL</sequence>
<dbReference type="InterPro" id="IPR032801">
    <property type="entry name" value="PXL2A/B/C"/>
</dbReference>
<dbReference type="AlphaFoldDB" id="A0AA38RRR1"/>
<dbReference type="InterPro" id="IPR036249">
    <property type="entry name" value="Thioredoxin-like_sf"/>
</dbReference>
<keyword evidence="3" id="KW-1185">Reference proteome</keyword>
<organism evidence="2 3">
    <name type="scientific">Pleurostoma richardsiae</name>
    <dbReference type="NCBI Taxonomy" id="41990"/>
    <lineage>
        <taxon>Eukaryota</taxon>
        <taxon>Fungi</taxon>
        <taxon>Dikarya</taxon>
        <taxon>Ascomycota</taxon>
        <taxon>Pezizomycotina</taxon>
        <taxon>Sordariomycetes</taxon>
        <taxon>Sordariomycetidae</taxon>
        <taxon>Calosphaeriales</taxon>
        <taxon>Pleurostomataceae</taxon>
        <taxon>Pleurostoma</taxon>
    </lineage>
</organism>
<evidence type="ECO:0000313" key="2">
    <source>
        <dbReference type="EMBL" id="KAJ9155432.1"/>
    </source>
</evidence>
<reference evidence="2" key="1">
    <citation type="submission" date="2022-07" db="EMBL/GenBank/DDBJ databases">
        <title>Fungi with potential for degradation of polypropylene.</title>
        <authorList>
            <person name="Gostincar C."/>
        </authorList>
    </citation>
    <scope>NUCLEOTIDE SEQUENCE</scope>
    <source>
        <strain evidence="2">EXF-13308</strain>
    </source>
</reference>
<protein>
    <submittedName>
        <fullName evidence="2">Tsa antioxidant enzyme domain protein</fullName>
    </submittedName>
</protein>
<feature type="region of interest" description="Disordered" evidence="1">
    <location>
        <begin position="20"/>
        <end position="53"/>
    </location>
</feature>